<dbReference type="Gene3D" id="2.40.50.40">
    <property type="match status" value="2"/>
</dbReference>
<reference evidence="6 7" key="1">
    <citation type="submission" date="2019-06" db="EMBL/GenBank/DDBJ databases">
        <title>A chromosomal-level reference genome of Carpinus fangiana (Coryloideae, Betulaceae).</title>
        <authorList>
            <person name="Yang X."/>
            <person name="Wang Z."/>
            <person name="Zhang L."/>
            <person name="Hao G."/>
            <person name="Liu J."/>
            <person name="Yang Y."/>
        </authorList>
    </citation>
    <scope>NUCLEOTIDE SEQUENCE [LARGE SCALE GENOMIC DNA]</scope>
    <source>
        <strain evidence="6">Cfa_2016G</strain>
        <tissue evidence="6">Leaf</tissue>
    </source>
</reference>
<comment type="subcellular location">
    <subcellularLocation>
        <location evidence="1">Nucleus</location>
    </subcellularLocation>
</comment>
<keyword evidence="4" id="KW-0732">Signal</keyword>
<evidence type="ECO:0000256" key="3">
    <source>
        <dbReference type="SAM" id="MobiDB-lite"/>
    </source>
</evidence>
<evidence type="ECO:0000256" key="1">
    <source>
        <dbReference type="ARBA" id="ARBA00004123"/>
    </source>
</evidence>
<keyword evidence="7" id="KW-1185">Reference proteome</keyword>
<feature type="region of interest" description="Disordered" evidence="3">
    <location>
        <begin position="386"/>
        <end position="407"/>
    </location>
</feature>
<dbReference type="GO" id="GO:0005634">
    <property type="term" value="C:nucleus"/>
    <property type="evidence" value="ECO:0007669"/>
    <property type="project" value="UniProtKB-SubCell"/>
</dbReference>
<name>A0A5N6QFN1_9ROSI</name>
<dbReference type="InterPro" id="IPR023780">
    <property type="entry name" value="Chromo_domain"/>
</dbReference>
<feature type="compositionally biased region" description="Acidic residues" evidence="3">
    <location>
        <begin position="172"/>
        <end position="186"/>
    </location>
</feature>
<dbReference type="SUPFAM" id="SSF54160">
    <property type="entry name" value="Chromo domain-like"/>
    <property type="match status" value="1"/>
</dbReference>
<feature type="signal peptide" evidence="4">
    <location>
        <begin position="1"/>
        <end position="23"/>
    </location>
</feature>
<feature type="domain" description="Chromo" evidence="5">
    <location>
        <begin position="188"/>
        <end position="245"/>
    </location>
</feature>
<dbReference type="InterPro" id="IPR016197">
    <property type="entry name" value="Chromo-like_dom_sf"/>
</dbReference>
<feature type="chain" id="PRO_5024426247" description="Chromo domain-containing protein" evidence="4">
    <location>
        <begin position="24"/>
        <end position="407"/>
    </location>
</feature>
<evidence type="ECO:0000313" key="6">
    <source>
        <dbReference type="EMBL" id="KAE7996960.1"/>
    </source>
</evidence>
<evidence type="ECO:0000313" key="7">
    <source>
        <dbReference type="Proteomes" id="UP000327013"/>
    </source>
</evidence>
<accession>A0A5N6QFN1</accession>
<organism evidence="6 7">
    <name type="scientific">Carpinus fangiana</name>
    <dbReference type="NCBI Taxonomy" id="176857"/>
    <lineage>
        <taxon>Eukaryota</taxon>
        <taxon>Viridiplantae</taxon>
        <taxon>Streptophyta</taxon>
        <taxon>Embryophyta</taxon>
        <taxon>Tracheophyta</taxon>
        <taxon>Spermatophyta</taxon>
        <taxon>Magnoliopsida</taxon>
        <taxon>eudicotyledons</taxon>
        <taxon>Gunneridae</taxon>
        <taxon>Pentapetalae</taxon>
        <taxon>rosids</taxon>
        <taxon>fabids</taxon>
        <taxon>Fagales</taxon>
        <taxon>Betulaceae</taxon>
        <taxon>Carpinus</taxon>
    </lineage>
</organism>
<evidence type="ECO:0000256" key="4">
    <source>
        <dbReference type="SAM" id="SignalP"/>
    </source>
</evidence>
<dbReference type="PANTHER" id="PTHR22812">
    <property type="entry name" value="CHROMOBOX PROTEIN"/>
    <property type="match status" value="1"/>
</dbReference>
<feature type="region of interest" description="Disordered" evidence="3">
    <location>
        <begin position="234"/>
        <end position="293"/>
    </location>
</feature>
<dbReference type="Pfam" id="PF00385">
    <property type="entry name" value="Chromo"/>
    <property type="match status" value="1"/>
</dbReference>
<protein>
    <recommendedName>
        <fullName evidence="5">Chromo domain-containing protein</fullName>
    </recommendedName>
</protein>
<feature type="region of interest" description="Disordered" evidence="3">
    <location>
        <begin position="154"/>
        <end position="186"/>
    </location>
</feature>
<proteinExistence type="predicted"/>
<evidence type="ECO:0000256" key="2">
    <source>
        <dbReference type="ARBA" id="ARBA00023242"/>
    </source>
</evidence>
<dbReference type="InterPro" id="IPR000953">
    <property type="entry name" value="Chromo/chromo_shadow_dom"/>
</dbReference>
<keyword evidence="2" id="KW-0539">Nucleus</keyword>
<dbReference type="Proteomes" id="UP000327013">
    <property type="component" value="Chromosome 1"/>
</dbReference>
<evidence type="ECO:0000259" key="5">
    <source>
        <dbReference type="PROSITE" id="PS50013"/>
    </source>
</evidence>
<dbReference type="AlphaFoldDB" id="A0A5N6QFN1"/>
<dbReference type="CDD" id="cd00024">
    <property type="entry name" value="CD_CSD"/>
    <property type="match status" value="1"/>
</dbReference>
<sequence>MMKGLPFSSLPTWAITFVSSALAFPSFRSVRTVGHVQLYNRLSVSLRFCMFARLQEVSYALPSFAVGTRRRLNFLQLERSVGAALPSLTALAEWRLGKRLVCPGNASSQAPSLLLILSGTDATSTKVLSGQELNTRLPTPLKPTRLKKMPTLDADVSSEVEDIPHNAGQAVDEAEDEDDDSEQGEDEYVVEKIGSHKFIKGKVYYEVFWAGYADPTWEPRDNLDGCPDQVKEYHQEIGGTPEPTKKKAGRKSGADSDTPSKKRKLSADTPEPKPARGRPKKGKQIDDDEGNLDIVSSEDGIKFKAPSGSWDSNIIRVTGVAERSGDNGERFLDAYILWDAQYKNRRSVHRTKVLFTKAPCRLLEFYEAHLHFNEMVPETKAISSNGGMAHDNEDMDEDLGIKDVATG</sequence>
<dbReference type="OrthoDB" id="433924at2759"/>
<dbReference type="PROSITE" id="PS50013">
    <property type="entry name" value="CHROMO_2"/>
    <property type="match status" value="1"/>
</dbReference>
<gene>
    <name evidence="6" type="ORF">FH972_001636</name>
</gene>
<dbReference type="SMART" id="SM00298">
    <property type="entry name" value="CHROMO"/>
    <property type="match status" value="1"/>
</dbReference>
<dbReference type="InterPro" id="IPR051219">
    <property type="entry name" value="Heterochromatin_chromo-domain"/>
</dbReference>
<dbReference type="EMBL" id="CM017321">
    <property type="protein sequence ID" value="KAE7996960.1"/>
    <property type="molecule type" value="Genomic_DNA"/>
</dbReference>